<dbReference type="InterPro" id="IPR019533">
    <property type="entry name" value="Peptidase_S26"/>
</dbReference>
<evidence type="ECO:0000256" key="3">
    <source>
        <dbReference type="ARBA" id="ARBA00022989"/>
    </source>
</evidence>
<sequence>MHRRCGHLRTDRPDEHHDDLDPAQAAGGPARHDRHRVALLPGHLRRRRADHSAGDLRQRGLHRHGHLGRVVTGRLRAAGRIAGSTALNLGAALGLLVLAALVAGVAFGVRPIVITSGSMEPSIGTGALVLARTVPASDVEVGDVVTVPTASGTRVTHRVVQVDDGGAGLAVLTLRGDANATPDAEQYPVSSADRMLLDVPLVGYVLGAMRSPAGLVVVGGLAALLLVLIVGPRGRDRGGRDGPGGPRGSGRHRAPHAAIPAGKAAAGALTTLSAAAVLAVPSSAAWTDGVDVSGTTLAAYDVPKPAIQSCTVTGPALGQKSATIVWPEVSSPYPIVYTARIVETGQAMTVTDNGTTRQTVFSAGLLGTVVNQTYNVRITASLPAPGTSWTDTANQPVTVGSLGLSLTCGVAS</sequence>
<accession>A0A417XV03</accession>
<feature type="compositionally biased region" description="Basic and acidic residues" evidence="6">
    <location>
        <begin position="8"/>
        <end position="20"/>
    </location>
</feature>
<feature type="transmembrane region" description="Helical" evidence="7">
    <location>
        <begin position="86"/>
        <end position="109"/>
    </location>
</feature>
<dbReference type="Proteomes" id="UP000283644">
    <property type="component" value="Unassembled WGS sequence"/>
</dbReference>
<protein>
    <recommendedName>
        <fullName evidence="5">Signal peptidase I</fullName>
        <ecNumber evidence="5">3.4.21.89</ecNumber>
    </recommendedName>
</protein>
<proteinExistence type="predicted"/>
<dbReference type="EMBL" id="QXGH01000033">
    <property type="protein sequence ID" value="RHW24318.1"/>
    <property type="molecule type" value="Genomic_DNA"/>
</dbReference>
<organism evidence="8 9">
    <name type="scientific">Nocardioides immobilis</name>
    <dbReference type="NCBI Taxonomy" id="2049295"/>
    <lineage>
        <taxon>Bacteria</taxon>
        <taxon>Bacillati</taxon>
        <taxon>Actinomycetota</taxon>
        <taxon>Actinomycetes</taxon>
        <taxon>Propionibacteriales</taxon>
        <taxon>Nocardioidaceae</taxon>
        <taxon>Nocardioides</taxon>
    </lineage>
</organism>
<keyword evidence="2 7" id="KW-0812">Transmembrane</keyword>
<feature type="region of interest" description="Disordered" evidence="6">
    <location>
        <begin position="1"/>
        <end position="35"/>
    </location>
</feature>
<keyword evidence="9" id="KW-1185">Reference proteome</keyword>
<dbReference type="CDD" id="cd06530">
    <property type="entry name" value="S26_SPase_I"/>
    <property type="match status" value="1"/>
</dbReference>
<reference evidence="8 9" key="1">
    <citation type="submission" date="2018-09" db="EMBL/GenBank/DDBJ databases">
        <title>Genome sequencing of Nocardioides immobilis CCTCC AB 2017083 for comparison to Nocardioides silvaticus.</title>
        <authorList>
            <person name="Li C."/>
            <person name="Wang G."/>
        </authorList>
    </citation>
    <scope>NUCLEOTIDE SEQUENCE [LARGE SCALE GENOMIC DNA]</scope>
    <source>
        <strain evidence="8 9">CCTCC AB 2017083</strain>
    </source>
</reference>
<evidence type="ECO:0000256" key="7">
    <source>
        <dbReference type="SAM" id="Phobius"/>
    </source>
</evidence>
<dbReference type="OrthoDB" id="3790724at2"/>
<dbReference type="GO" id="GO:0016020">
    <property type="term" value="C:membrane"/>
    <property type="evidence" value="ECO:0007669"/>
    <property type="project" value="UniProtKB-SubCell"/>
</dbReference>
<dbReference type="GO" id="GO:0009003">
    <property type="term" value="F:signal peptidase activity"/>
    <property type="evidence" value="ECO:0007669"/>
    <property type="project" value="UniProtKB-EC"/>
</dbReference>
<dbReference type="SUPFAM" id="SSF51306">
    <property type="entry name" value="LexA/Signal peptidase"/>
    <property type="match status" value="1"/>
</dbReference>
<dbReference type="GO" id="GO:0006465">
    <property type="term" value="P:signal peptide processing"/>
    <property type="evidence" value="ECO:0007669"/>
    <property type="project" value="UniProtKB-UniRule"/>
</dbReference>
<evidence type="ECO:0000256" key="4">
    <source>
        <dbReference type="ARBA" id="ARBA00023136"/>
    </source>
</evidence>
<evidence type="ECO:0000313" key="9">
    <source>
        <dbReference type="Proteomes" id="UP000283644"/>
    </source>
</evidence>
<dbReference type="InterPro" id="IPR001733">
    <property type="entry name" value="Peptidase_S26B"/>
</dbReference>
<gene>
    <name evidence="8" type="ORF">D0Z08_24675</name>
</gene>
<evidence type="ECO:0000256" key="6">
    <source>
        <dbReference type="SAM" id="MobiDB-lite"/>
    </source>
</evidence>
<name>A0A417XV03_9ACTN</name>
<feature type="transmembrane region" description="Helical" evidence="7">
    <location>
        <begin position="213"/>
        <end position="231"/>
    </location>
</feature>
<evidence type="ECO:0000256" key="5">
    <source>
        <dbReference type="NCBIfam" id="TIGR02228"/>
    </source>
</evidence>
<keyword evidence="4 7" id="KW-0472">Membrane</keyword>
<dbReference type="AlphaFoldDB" id="A0A417XV03"/>
<keyword evidence="3 7" id="KW-1133">Transmembrane helix</keyword>
<dbReference type="EC" id="3.4.21.89" evidence="5"/>
<feature type="region of interest" description="Disordered" evidence="6">
    <location>
        <begin position="235"/>
        <end position="257"/>
    </location>
</feature>
<dbReference type="NCBIfam" id="TIGR02228">
    <property type="entry name" value="sigpep_I_arch"/>
    <property type="match status" value="1"/>
</dbReference>
<keyword evidence="8" id="KW-0378">Hydrolase</keyword>
<comment type="subcellular location">
    <subcellularLocation>
        <location evidence="1">Membrane</location>
    </subcellularLocation>
</comment>
<dbReference type="InterPro" id="IPR036286">
    <property type="entry name" value="LexA/Signal_pep-like_sf"/>
</dbReference>
<evidence type="ECO:0000256" key="2">
    <source>
        <dbReference type="ARBA" id="ARBA00022692"/>
    </source>
</evidence>
<evidence type="ECO:0000256" key="1">
    <source>
        <dbReference type="ARBA" id="ARBA00004370"/>
    </source>
</evidence>
<comment type="caution">
    <text evidence="8">The sequence shown here is derived from an EMBL/GenBank/DDBJ whole genome shotgun (WGS) entry which is preliminary data.</text>
</comment>
<evidence type="ECO:0000313" key="8">
    <source>
        <dbReference type="EMBL" id="RHW24318.1"/>
    </source>
</evidence>
<dbReference type="GO" id="GO:0004252">
    <property type="term" value="F:serine-type endopeptidase activity"/>
    <property type="evidence" value="ECO:0007669"/>
    <property type="project" value="UniProtKB-UniRule"/>
</dbReference>